<evidence type="ECO:0000259" key="9">
    <source>
        <dbReference type="PROSITE" id="PS50081"/>
    </source>
</evidence>
<dbReference type="CDD" id="cd00029">
    <property type="entry name" value="C1"/>
    <property type="match status" value="1"/>
</dbReference>
<reference evidence="10 11" key="1">
    <citation type="submission" date="2014-02" db="EMBL/GenBank/DDBJ databases">
        <title>Single nucleus genome sequencing reveals high similarity among nuclei of an endomycorrhizal fungus.</title>
        <authorList>
            <person name="Lin K."/>
            <person name="Geurts R."/>
            <person name="Zhang Z."/>
            <person name="Limpens E."/>
            <person name="Saunders D.G."/>
            <person name="Mu D."/>
            <person name="Pang E."/>
            <person name="Cao H."/>
            <person name="Cha H."/>
            <person name="Lin T."/>
            <person name="Zhou Q."/>
            <person name="Shang Y."/>
            <person name="Li Y."/>
            <person name="Ivanov S."/>
            <person name="Sharma T."/>
            <person name="Velzen R.V."/>
            <person name="Ruijter N.D."/>
            <person name="Aanen D.K."/>
            <person name="Win J."/>
            <person name="Kamoun S."/>
            <person name="Bisseling T."/>
            <person name="Huang S."/>
        </authorList>
    </citation>
    <scope>NUCLEOTIDE SEQUENCE [LARGE SCALE GENOMIC DNA]</scope>
    <source>
        <strain evidence="11">DAOM197198w</strain>
    </source>
</reference>
<dbReference type="GO" id="GO:0005778">
    <property type="term" value="C:peroxisomal membrane"/>
    <property type="evidence" value="ECO:0007669"/>
    <property type="project" value="TreeGrafter"/>
</dbReference>
<keyword evidence="6 8" id="KW-0472">Membrane</keyword>
<accession>A0A015N2U6</accession>
<feature type="region of interest" description="Disordered" evidence="7">
    <location>
        <begin position="123"/>
        <end position="163"/>
    </location>
</feature>
<dbReference type="InterPro" id="IPR002219">
    <property type="entry name" value="PKC_DAG/PE"/>
</dbReference>
<name>A0A015N2U6_RHIIW</name>
<dbReference type="PANTHER" id="PTHR28304">
    <property type="entry name" value="PEROXISOMAL MEMBRANE PROTEIN PEX29"/>
    <property type="match status" value="1"/>
</dbReference>
<dbReference type="InterPro" id="IPR010482">
    <property type="entry name" value="TECPR1-like_DysF"/>
</dbReference>
<dbReference type="AlphaFoldDB" id="A0A015N2U6"/>
<feature type="compositionally biased region" description="Polar residues" evidence="7">
    <location>
        <begin position="143"/>
        <end position="159"/>
    </location>
</feature>
<keyword evidence="5 8" id="KW-1133">Transmembrane helix</keyword>
<dbReference type="OMA" id="SRCGPMF"/>
<evidence type="ECO:0000256" key="6">
    <source>
        <dbReference type="ARBA" id="ARBA00023136"/>
    </source>
</evidence>
<dbReference type="HOGENOM" id="CLU_571270_0_0_1"/>
<dbReference type="PROSITE" id="PS50081">
    <property type="entry name" value="ZF_DAG_PE_2"/>
    <property type="match status" value="1"/>
</dbReference>
<dbReference type="Pfam" id="PF06398">
    <property type="entry name" value="Pex24p"/>
    <property type="match status" value="1"/>
</dbReference>
<dbReference type="GO" id="GO:0007031">
    <property type="term" value="P:peroxisome organization"/>
    <property type="evidence" value="ECO:0007669"/>
    <property type="project" value="UniProtKB-ARBA"/>
</dbReference>
<dbReference type="InterPro" id="IPR052816">
    <property type="entry name" value="Peroxisomal_Membrane_PEX28-32"/>
</dbReference>
<dbReference type="SMART" id="SM00109">
    <property type="entry name" value="C1"/>
    <property type="match status" value="1"/>
</dbReference>
<gene>
    <name evidence="10" type="ORF">RirG_060070</name>
</gene>
<keyword evidence="2 8" id="KW-0812">Transmembrane</keyword>
<dbReference type="Proteomes" id="UP000022910">
    <property type="component" value="Unassembled WGS sequence"/>
</dbReference>
<organism evidence="10 11">
    <name type="scientific">Rhizophagus irregularis (strain DAOM 197198w)</name>
    <name type="common">Glomus intraradices</name>
    <dbReference type="NCBI Taxonomy" id="1432141"/>
    <lineage>
        <taxon>Eukaryota</taxon>
        <taxon>Fungi</taxon>
        <taxon>Fungi incertae sedis</taxon>
        <taxon>Mucoromycota</taxon>
        <taxon>Glomeromycotina</taxon>
        <taxon>Glomeromycetes</taxon>
        <taxon>Glomerales</taxon>
        <taxon>Glomeraceae</taxon>
        <taxon>Rhizophagus</taxon>
    </lineage>
</organism>
<dbReference type="Gene3D" id="3.30.60.20">
    <property type="match status" value="1"/>
</dbReference>
<evidence type="ECO:0000256" key="7">
    <source>
        <dbReference type="SAM" id="MobiDB-lite"/>
    </source>
</evidence>
<dbReference type="EMBL" id="JEMT01014677">
    <property type="protein sequence ID" value="EXX73468.1"/>
    <property type="molecule type" value="Genomic_DNA"/>
</dbReference>
<feature type="region of interest" description="Disordered" evidence="7">
    <location>
        <begin position="446"/>
        <end position="478"/>
    </location>
</feature>
<feature type="transmembrane region" description="Helical" evidence="8">
    <location>
        <begin position="381"/>
        <end position="400"/>
    </location>
</feature>
<dbReference type="PANTHER" id="PTHR28304:SF2">
    <property type="entry name" value="PEROXISOMAL MEMBRANE PROTEIN PEX29"/>
    <property type="match status" value="1"/>
</dbReference>
<evidence type="ECO:0000256" key="3">
    <source>
        <dbReference type="ARBA" id="ARBA00022723"/>
    </source>
</evidence>
<evidence type="ECO:0000313" key="10">
    <source>
        <dbReference type="EMBL" id="EXX73468.1"/>
    </source>
</evidence>
<evidence type="ECO:0000256" key="2">
    <source>
        <dbReference type="ARBA" id="ARBA00022692"/>
    </source>
</evidence>
<keyword evidence="11" id="KW-1185">Reference proteome</keyword>
<protein>
    <submittedName>
        <fullName evidence="10">Pex28p</fullName>
    </submittedName>
</protein>
<evidence type="ECO:0000256" key="8">
    <source>
        <dbReference type="SAM" id="Phobius"/>
    </source>
</evidence>
<proteinExistence type="predicted"/>
<keyword evidence="4" id="KW-0862">Zinc</keyword>
<feature type="transmembrane region" description="Helical" evidence="8">
    <location>
        <begin position="277"/>
        <end position="304"/>
    </location>
</feature>
<evidence type="ECO:0000256" key="5">
    <source>
        <dbReference type="ARBA" id="ARBA00022989"/>
    </source>
</evidence>
<dbReference type="Pfam" id="PF00130">
    <property type="entry name" value="C1_1"/>
    <property type="match status" value="1"/>
</dbReference>
<evidence type="ECO:0000256" key="4">
    <source>
        <dbReference type="ARBA" id="ARBA00022833"/>
    </source>
</evidence>
<feature type="domain" description="Phorbol-ester/DAG-type" evidence="9">
    <location>
        <begin position="7"/>
        <end position="60"/>
    </location>
</feature>
<comment type="caution">
    <text evidence="10">The sequence shown here is derived from an EMBL/GenBank/DDBJ whole genome shotgun (WGS) entry which is preliminary data.</text>
</comment>
<keyword evidence="3" id="KW-0479">Metal-binding</keyword>
<dbReference type="SUPFAM" id="SSF57889">
    <property type="entry name" value="Cysteine-rich domain"/>
    <property type="match status" value="1"/>
</dbReference>
<dbReference type="OrthoDB" id="74314at2759"/>
<dbReference type="SMR" id="A0A015N2U6"/>
<evidence type="ECO:0000313" key="11">
    <source>
        <dbReference type="Proteomes" id="UP000022910"/>
    </source>
</evidence>
<dbReference type="STRING" id="1432141.A0A015N2U6"/>
<dbReference type="InterPro" id="IPR046349">
    <property type="entry name" value="C1-like_sf"/>
</dbReference>
<feature type="region of interest" description="Disordered" evidence="7">
    <location>
        <begin position="86"/>
        <end position="105"/>
    </location>
</feature>
<dbReference type="GO" id="GO:0046872">
    <property type="term" value="F:metal ion binding"/>
    <property type="evidence" value="ECO:0007669"/>
    <property type="project" value="UniProtKB-KW"/>
</dbReference>
<comment type="subcellular location">
    <subcellularLocation>
        <location evidence="1">Membrane</location>
        <topology evidence="1">Multi-pass membrane protein</topology>
    </subcellularLocation>
</comment>
<sequence length="478" mass="53653">MPPLFSTHVFEEKNFSKLTHCDYCKKLLWGIAKQGVCCRVCGYVSHFKCQEELSKANAHCKLSEASDSLAASRNIIAHREIEPSLNSTESIKSEPVPIQRPKSSAHVVSESLPTIKVTFELDNNKAKEQNSNPKELSAKLKRSNSADSITDYSSNSSNKTKVHRPLQSYATLPSLYSSSKSAKFADIAPRAAKPISPVKPSFDARTIQDVLISSVINVSNASKLPSDSAHPPLNLNTTTNNFRKFVQKCGFIFELQDAVEDIIMWKNTPNTLLAMVIYVYICLYPQLLILLPFVGLFSVLFSYYQKRFPDEQYMNINGRNGGKKRFKRSNRVDDPYLPPENSVDYLKNMQNIQNLMGMISDGYDSFIPLLKHVDWSNEYETLKITQIIIVTLSILSLTVWLVPWRYILVVAGLNVFIANTQFVKALIKEISPVLIQRGRTLTQSLVSSEKEKDKEGMNNNGDTEVPGRVNVDPNTAGS</sequence>
<evidence type="ECO:0000256" key="1">
    <source>
        <dbReference type="ARBA" id="ARBA00004141"/>
    </source>
</evidence>